<dbReference type="PANTHER" id="PTHR43848:SF2">
    <property type="entry name" value="PUTRESCINE TRANSPORT SYSTEM PERMEASE PROTEIN POTI"/>
    <property type="match status" value="1"/>
</dbReference>
<comment type="similarity">
    <text evidence="2">Belongs to the binding-protein-dependent transport system permease family. CysTW subfamily.</text>
</comment>
<dbReference type="OrthoDB" id="9782004at2"/>
<evidence type="ECO:0000256" key="5">
    <source>
        <dbReference type="ARBA" id="ARBA00022692"/>
    </source>
</evidence>
<protein>
    <submittedName>
        <fullName evidence="10">ABC transporter permease</fullName>
    </submittedName>
</protein>
<evidence type="ECO:0000313" key="10">
    <source>
        <dbReference type="EMBL" id="TNY32262.1"/>
    </source>
</evidence>
<dbReference type="PANTHER" id="PTHR43848">
    <property type="entry name" value="PUTRESCINE TRANSPORT SYSTEM PERMEASE PROTEIN POTI"/>
    <property type="match status" value="1"/>
</dbReference>
<dbReference type="RefSeq" id="WP_140192941.1">
    <property type="nucleotide sequence ID" value="NZ_CP065915.1"/>
</dbReference>
<comment type="subcellular location">
    <subcellularLocation>
        <location evidence="1 8">Cell membrane</location>
        <topology evidence="1 8">Multi-pass membrane protein</topology>
    </subcellularLocation>
</comment>
<evidence type="ECO:0000259" key="9">
    <source>
        <dbReference type="PROSITE" id="PS50928"/>
    </source>
</evidence>
<dbReference type="InterPro" id="IPR035906">
    <property type="entry name" value="MetI-like_sf"/>
</dbReference>
<dbReference type="SUPFAM" id="SSF161098">
    <property type="entry name" value="MetI-like"/>
    <property type="match status" value="1"/>
</dbReference>
<dbReference type="GO" id="GO:0005886">
    <property type="term" value="C:plasma membrane"/>
    <property type="evidence" value="ECO:0007669"/>
    <property type="project" value="UniProtKB-SubCell"/>
</dbReference>
<proteinExistence type="inferred from homology"/>
<keyword evidence="3 8" id="KW-0813">Transport</keyword>
<dbReference type="InterPro" id="IPR051789">
    <property type="entry name" value="Bact_Polyamine_Transport"/>
</dbReference>
<dbReference type="InterPro" id="IPR000515">
    <property type="entry name" value="MetI-like"/>
</dbReference>
<name>A0A5C5GBV1_9RHOB</name>
<organism evidence="10 11">
    <name type="scientific">Pelagovum pacificum</name>
    <dbReference type="NCBI Taxonomy" id="2588711"/>
    <lineage>
        <taxon>Bacteria</taxon>
        <taxon>Pseudomonadati</taxon>
        <taxon>Pseudomonadota</taxon>
        <taxon>Alphaproteobacteria</taxon>
        <taxon>Rhodobacterales</taxon>
        <taxon>Paracoccaceae</taxon>
        <taxon>Pelagovum</taxon>
    </lineage>
</organism>
<keyword evidence="4" id="KW-1003">Cell membrane</keyword>
<evidence type="ECO:0000256" key="8">
    <source>
        <dbReference type="RuleBase" id="RU363032"/>
    </source>
</evidence>
<evidence type="ECO:0000256" key="4">
    <source>
        <dbReference type="ARBA" id="ARBA00022475"/>
    </source>
</evidence>
<sequence length="270" mass="29198">MRFSWLGLYAVLYLVFLYAPVVLLPIFAFNDGTIIAFPLQGFTTEWFGELGRTAALHDAVQASLLIAVTSAILATCLGMCAARASTMSRFPGKQGAIGFVMIPLVLPEIIVAVSLLIVVRQVLGLSLSNWTIILAHTLICVPFCIAVLNGAFQNLDPSMEEAAMDLGESRWGAFRKITLPLVAPGIVSSLLISFTISLDEFIIAFFLSGNTPTMPVYIWGLLRFPEKLPVVMALGTILVALSVILLTIAEYFRRRGLARAGLKDTGGFLG</sequence>
<keyword evidence="6 8" id="KW-1133">Transmembrane helix</keyword>
<feature type="transmembrane region" description="Helical" evidence="8">
    <location>
        <begin position="179"/>
        <end position="208"/>
    </location>
</feature>
<feature type="domain" description="ABC transmembrane type-1" evidence="9">
    <location>
        <begin position="60"/>
        <end position="249"/>
    </location>
</feature>
<keyword evidence="11" id="KW-1185">Reference proteome</keyword>
<comment type="caution">
    <text evidence="10">The sequence shown here is derived from an EMBL/GenBank/DDBJ whole genome shotgun (WGS) entry which is preliminary data.</text>
</comment>
<accession>A0A5C5GBV1</accession>
<evidence type="ECO:0000256" key="1">
    <source>
        <dbReference type="ARBA" id="ARBA00004651"/>
    </source>
</evidence>
<keyword evidence="5 8" id="KW-0812">Transmembrane</keyword>
<evidence type="ECO:0000256" key="2">
    <source>
        <dbReference type="ARBA" id="ARBA00007069"/>
    </source>
</evidence>
<dbReference type="Pfam" id="PF00528">
    <property type="entry name" value="BPD_transp_1"/>
    <property type="match status" value="1"/>
</dbReference>
<dbReference type="PROSITE" id="PS50928">
    <property type="entry name" value="ABC_TM1"/>
    <property type="match status" value="1"/>
</dbReference>
<dbReference type="GO" id="GO:0055085">
    <property type="term" value="P:transmembrane transport"/>
    <property type="evidence" value="ECO:0007669"/>
    <property type="project" value="InterPro"/>
</dbReference>
<dbReference type="EMBL" id="VFFF01000001">
    <property type="protein sequence ID" value="TNY32262.1"/>
    <property type="molecule type" value="Genomic_DNA"/>
</dbReference>
<gene>
    <name evidence="10" type="ORF">FHY64_02910</name>
</gene>
<evidence type="ECO:0000256" key="6">
    <source>
        <dbReference type="ARBA" id="ARBA00022989"/>
    </source>
</evidence>
<evidence type="ECO:0000256" key="3">
    <source>
        <dbReference type="ARBA" id="ARBA00022448"/>
    </source>
</evidence>
<feature type="transmembrane region" description="Helical" evidence="8">
    <location>
        <begin position="96"/>
        <end position="118"/>
    </location>
</feature>
<dbReference type="AlphaFoldDB" id="A0A5C5GBV1"/>
<evidence type="ECO:0000256" key="7">
    <source>
        <dbReference type="ARBA" id="ARBA00023136"/>
    </source>
</evidence>
<dbReference type="Gene3D" id="1.10.3720.10">
    <property type="entry name" value="MetI-like"/>
    <property type="match status" value="1"/>
</dbReference>
<feature type="transmembrane region" description="Helical" evidence="8">
    <location>
        <begin position="228"/>
        <end position="249"/>
    </location>
</feature>
<feature type="transmembrane region" description="Helical" evidence="8">
    <location>
        <begin position="62"/>
        <end position="84"/>
    </location>
</feature>
<evidence type="ECO:0000313" key="11">
    <source>
        <dbReference type="Proteomes" id="UP000314011"/>
    </source>
</evidence>
<keyword evidence="7 8" id="KW-0472">Membrane</keyword>
<dbReference type="Proteomes" id="UP000314011">
    <property type="component" value="Unassembled WGS sequence"/>
</dbReference>
<feature type="transmembrane region" description="Helical" evidence="8">
    <location>
        <begin position="7"/>
        <end position="29"/>
    </location>
</feature>
<dbReference type="CDD" id="cd06261">
    <property type="entry name" value="TM_PBP2"/>
    <property type="match status" value="1"/>
</dbReference>
<reference evidence="10 11" key="1">
    <citation type="submission" date="2019-06" db="EMBL/GenBank/DDBJ databases">
        <title>Genome of new Rhodobacteraceae sp. SM1903.</title>
        <authorList>
            <person name="Ren X."/>
        </authorList>
    </citation>
    <scope>NUCLEOTIDE SEQUENCE [LARGE SCALE GENOMIC DNA]</scope>
    <source>
        <strain evidence="10 11">SM1903</strain>
    </source>
</reference>
<feature type="transmembrane region" description="Helical" evidence="8">
    <location>
        <begin position="130"/>
        <end position="152"/>
    </location>
</feature>